<dbReference type="EMBL" id="JAGYPE010000006">
    <property type="protein sequence ID" value="MBS4186211.1"/>
    <property type="molecule type" value="Genomic_DNA"/>
</dbReference>
<dbReference type="PANTHER" id="PTHR45128">
    <property type="entry name" value="METHYLTRANSFERASE TYPE 11"/>
    <property type="match status" value="1"/>
</dbReference>
<accession>A0A942T788</accession>
<feature type="domain" description="Methyltransferase" evidence="1">
    <location>
        <begin position="95"/>
        <end position="176"/>
    </location>
</feature>
<comment type="caution">
    <text evidence="2">The sequence shown here is derived from an EMBL/GenBank/DDBJ whole genome shotgun (WGS) entry which is preliminary data.</text>
</comment>
<dbReference type="InterPro" id="IPR053173">
    <property type="entry name" value="SAM-binding_MTase"/>
</dbReference>
<dbReference type="RefSeq" id="WP_213145995.1">
    <property type="nucleotide sequence ID" value="NZ_JAGYPE020000003.1"/>
</dbReference>
<dbReference type="Gene3D" id="3.40.50.150">
    <property type="entry name" value="Vaccinia Virus protein VP39"/>
    <property type="match status" value="1"/>
</dbReference>
<keyword evidence="2" id="KW-0489">Methyltransferase</keyword>
<keyword evidence="2" id="KW-0808">Transferase</keyword>
<evidence type="ECO:0000313" key="2">
    <source>
        <dbReference type="EMBL" id="MBS4186211.1"/>
    </source>
</evidence>
<dbReference type="CDD" id="cd02440">
    <property type="entry name" value="AdoMet_MTases"/>
    <property type="match status" value="1"/>
</dbReference>
<dbReference type="GO" id="GO:0008168">
    <property type="term" value="F:methyltransferase activity"/>
    <property type="evidence" value="ECO:0007669"/>
    <property type="project" value="UniProtKB-KW"/>
</dbReference>
<gene>
    <name evidence="3" type="ORF">KHB02_003455</name>
    <name evidence="2" type="ORF">KHB02_32985</name>
</gene>
<organism evidence="2">
    <name type="scientific">Neobacillus citreus</name>
    <dbReference type="NCBI Taxonomy" id="2833578"/>
    <lineage>
        <taxon>Bacteria</taxon>
        <taxon>Bacillati</taxon>
        <taxon>Bacillota</taxon>
        <taxon>Bacilli</taxon>
        <taxon>Bacillales</taxon>
        <taxon>Bacillaceae</taxon>
        <taxon>Neobacillus</taxon>
    </lineage>
</organism>
<dbReference type="InterPro" id="IPR025714">
    <property type="entry name" value="Methyltranfer_dom"/>
</dbReference>
<dbReference type="InterPro" id="IPR029063">
    <property type="entry name" value="SAM-dependent_MTases_sf"/>
</dbReference>
<sequence>MSIETKQKKPNIDDYFNSLGIKECKSKLAFWKHVTAVDSVLAEELEPLISRKRKGNIYDVKNQTLPFSLAAESWTVSFHKSLLTWVSQQKQLKPKRILEIGCDNGLSACWYAQLFPDAEIVGVDQSENGIQCARQLAKQLGLSNVRFYQIGFMELLDHFSKHSFDMIISVRSFHEIMGPIFIQKYWSLPDHLKEKPTFGDSWYLQIVDFFLTPNGTYLSCERLESPADVGKWANLLKEANLHVQWSDSEILDYYDFRTKKESPIIVATKKETGLSTLEGMERLYTKNQPLIIEAGQSYTTVNAEFAFHRLGEKTFQSGQYLAVPNHWFMYRFELWETNDFLLVYSYGNMGHRHLDILLAGTYGEAELLMEEAVRQFSHLGPIVKYDSLKDRPE</sequence>
<keyword evidence="4" id="KW-1185">Reference proteome</keyword>
<dbReference type="EMBL" id="JAGYPE020000003">
    <property type="protein sequence ID" value="MCH6264583.1"/>
    <property type="molecule type" value="Genomic_DNA"/>
</dbReference>
<evidence type="ECO:0000259" key="1">
    <source>
        <dbReference type="Pfam" id="PF13847"/>
    </source>
</evidence>
<evidence type="ECO:0000313" key="4">
    <source>
        <dbReference type="Proteomes" id="UP000677265"/>
    </source>
</evidence>
<evidence type="ECO:0000313" key="3">
    <source>
        <dbReference type="EMBL" id="MCH6264583.1"/>
    </source>
</evidence>
<dbReference type="SUPFAM" id="SSF53335">
    <property type="entry name" value="S-adenosyl-L-methionine-dependent methyltransferases"/>
    <property type="match status" value="1"/>
</dbReference>
<proteinExistence type="predicted"/>
<name>A0A942T788_9BACI</name>
<dbReference type="PANTHER" id="PTHR45128:SF1">
    <property type="entry name" value="S-ADENOSYLMETHIONINE-DEPENDENT METHYLTRANSFERASE RV2258C"/>
    <property type="match status" value="1"/>
</dbReference>
<protein>
    <submittedName>
        <fullName evidence="2">Class I SAM-dependent methyltransferase</fullName>
    </submittedName>
</protein>
<reference evidence="2" key="1">
    <citation type="submission" date="2021-05" db="EMBL/GenBank/DDBJ databases">
        <title>Novel Bacillus species.</title>
        <authorList>
            <person name="Liu G."/>
        </authorList>
    </citation>
    <scope>NUCLEOTIDE SEQUENCE</scope>
    <source>
        <strain evidence="2 4">FJAT-50051</strain>
    </source>
</reference>
<dbReference type="AlphaFoldDB" id="A0A942T788"/>
<dbReference type="GO" id="GO:0032259">
    <property type="term" value="P:methylation"/>
    <property type="evidence" value="ECO:0007669"/>
    <property type="project" value="UniProtKB-KW"/>
</dbReference>
<dbReference type="Proteomes" id="UP000677265">
    <property type="component" value="Unassembled WGS sequence"/>
</dbReference>
<dbReference type="Pfam" id="PF13847">
    <property type="entry name" value="Methyltransf_31"/>
    <property type="match status" value="1"/>
</dbReference>